<evidence type="ECO:0000256" key="11">
    <source>
        <dbReference type="ARBA" id="ARBA00023315"/>
    </source>
</evidence>
<dbReference type="PIRSF" id="PIRSF500217">
    <property type="entry name" value="AlgI"/>
    <property type="match status" value="1"/>
</dbReference>
<evidence type="ECO:0000256" key="4">
    <source>
        <dbReference type="ARBA" id="ARBA00016084"/>
    </source>
</evidence>
<feature type="transmembrane region" description="Helical" evidence="14">
    <location>
        <begin position="134"/>
        <end position="152"/>
    </location>
</feature>
<keyword evidence="10 13" id="KW-0472">Membrane</keyword>
<keyword evidence="6 13" id="KW-0808">Transferase</keyword>
<keyword evidence="11 13" id="KW-0012">Acyltransferase</keyword>
<evidence type="ECO:0000256" key="14">
    <source>
        <dbReference type="SAM" id="Phobius"/>
    </source>
</evidence>
<feature type="transmembrane region" description="Helical" evidence="14">
    <location>
        <begin position="442"/>
        <end position="465"/>
    </location>
</feature>
<evidence type="ECO:0000313" key="15">
    <source>
        <dbReference type="EMBL" id="MFC0351173.1"/>
    </source>
</evidence>
<comment type="pathway">
    <text evidence="2">Glycan biosynthesis; alginate biosynthesis.</text>
</comment>
<feature type="transmembrane region" description="Helical" evidence="14">
    <location>
        <begin position="164"/>
        <end position="183"/>
    </location>
</feature>
<evidence type="ECO:0000256" key="5">
    <source>
        <dbReference type="ARBA" id="ARBA00022475"/>
    </source>
</evidence>
<evidence type="ECO:0000256" key="7">
    <source>
        <dbReference type="ARBA" id="ARBA00022692"/>
    </source>
</evidence>
<dbReference type="Proteomes" id="UP001589844">
    <property type="component" value="Unassembled WGS sequence"/>
</dbReference>
<feature type="transmembrane region" description="Helical" evidence="14">
    <location>
        <begin position="95"/>
        <end position="114"/>
    </location>
</feature>
<keyword evidence="16" id="KW-1185">Reference proteome</keyword>
<keyword evidence="8" id="KW-0016">Alginate biosynthesis</keyword>
<feature type="transmembrane region" description="Helical" evidence="14">
    <location>
        <begin position="374"/>
        <end position="395"/>
    </location>
</feature>
<feature type="transmembrane region" description="Helical" evidence="14">
    <location>
        <begin position="269"/>
        <end position="289"/>
    </location>
</feature>
<feature type="transmembrane region" description="Helical" evidence="14">
    <location>
        <begin position="65"/>
        <end position="83"/>
    </location>
</feature>
<dbReference type="InterPro" id="IPR051085">
    <property type="entry name" value="MB_O-acyltransferase"/>
</dbReference>
<dbReference type="InterPro" id="IPR024194">
    <property type="entry name" value="Ac/AlaTfrase_AlgI/DltB"/>
</dbReference>
<evidence type="ECO:0000256" key="6">
    <source>
        <dbReference type="ARBA" id="ARBA00022679"/>
    </source>
</evidence>
<keyword evidence="9 14" id="KW-1133">Transmembrane helix</keyword>
<feature type="transmembrane region" description="Helical" evidence="14">
    <location>
        <begin position="477"/>
        <end position="501"/>
    </location>
</feature>
<evidence type="ECO:0000256" key="3">
    <source>
        <dbReference type="ARBA" id="ARBA00010323"/>
    </source>
</evidence>
<dbReference type="PANTHER" id="PTHR13285:SF23">
    <property type="entry name" value="TEICHOIC ACID D-ALANYLTRANSFERASE"/>
    <property type="match status" value="1"/>
</dbReference>
<comment type="caution">
    <text evidence="15">The sequence shown here is derived from an EMBL/GenBank/DDBJ whole genome shotgun (WGS) entry which is preliminary data.</text>
</comment>
<evidence type="ECO:0000256" key="2">
    <source>
        <dbReference type="ARBA" id="ARBA00005182"/>
    </source>
</evidence>
<reference evidence="15 16" key="1">
    <citation type="submission" date="2024-09" db="EMBL/GenBank/DDBJ databases">
        <authorList>
            <person name="Sun Q."/>
            <person name="Mori K."/>
        </authorList>
    </citation>
    <scope>NUCLEOTIDE SEQUENCE [LARGE SCALE GENOMIC DNA]</scope>
    <source>
        <strain evidence="15 16">CCM 8677</strain>
    </source>
</reference>
<evidence type="ECO:0000256" key="8">
    <source>
        <dbReference type="ARBA" id="ARBA00022841"/>
    </source>
</evidence>
<dbReference type="EMBL" id="JBHLXJ010000016">
    <property type="protein sequence ID" value="MFC0351173.1"/>
    <property type="molecule type" value="Genomic_DNA"/>
</dbReference>
<dbReference type="RefSeq" id="WP_390213789.1">
    <property type="nucleotide sequence ID" value="NZ_JBHLXJ010000016.1"/>
</dbReference>
<gene>
    <name evidence="15" type="ORF">ACFFJH_15245</name>
</gene>
<proteinExistence type="inferred from homology"/>
<accession>A0ABV6IHX2</accession>
<organism evidence="15 16">
    <name type="scientific">Undibacterium danionis</name>
    <dbReference type="NCBI Taxonomy" id="1812100"/>
    <lineage>
        <taxon>Bacteria</taxon>
        <taxon>Pseudomonadati</taxon>
        <taxon>Pseudomonadota</taxon>
        <taxon>Betaproteobacteria</taxon>
        <taxon>Burkholderiales</taxon>
        <taxon>Oxalobacteraceae</taxon>
        <taxon>Undibacterium</taxon>
    </lineage>
</organism>
<comment type="subcellular location">
    <subcellularLocation>
        <location evidence="1">Cell membrane</location>
        <topology evidence="1">Multi-pass membrane protein</topology>
    </subcellularLocation>
</comment>
<dbReference type="PIRSF" id="PIRSF016636">
    <property type="entry name" value="AlgI_DltB"/>
    <property type="match status" value="1"/>
</dbReference>
<dbReference type="PANTHER" id="PTHR13285">
    <property type="entry name" value="ACYLTRANSFERASE"/>
    <property type="match status" value="1"/>
</dbReference>
<evidence type="ECO:0000256" key="12">
    <source>
        <dbReference type="ARBA" id="ARBA00031030"/>
    </source>
</evidence>
<evidence type="ECO:0000256" key="1">
    <source>
        <dbReference type="ARBA" id="ARBA00004651"/>
    </source>
</evidence>
<dbReference type="InterPro" id="IPR004299">
    <property type="entry name" value="MBOAT_fam"/>
</dbReference>
<evidence type="ECO:0000256" key="13">
    <source>
        <dbReference type="PIRNR" id="PIRNR016636"/>
    </source>
</evidence>
<feature type="transmembrane region" description="Helical" evidence="14">
    <location>
        <begin position="331"/>
        <end position="354"/>
    </location>
</feature>
<keyword evidence="7 14" id="KW-0812">Transmembrane</keyword>
<dbReference type="InterPro" id="IPR028362">
    <property type="entry name" value="AlgI"/>
</dbReference>
<evidence type="ECO:0000256" key="10">
    <source>
        <dbReference type="ARBA" id="ARBA00023136"/>
    </source>
</evidence>
<name>A0ABV6IHX2_9BURK</name>
<comment type="similarity">
    <text evidence="3 13">Belongs to the membrane-bound acyltransferase family.</text>
</comment>
<feature type="transmembrane region" description="Helical" evidence="14">
    <location>
        <begin position="12"/>
        <end position="34"/>
    </location>
</feature>
<keyword evidence="5 13" id="KW-1003">Cell membrane</keyword>
<evidence type="ECO:0000256" key="9">
    <source>
        <dbReference type="ARBA" id="ARBA00022989"/>
    </source>
</evidence>
<dbReference type="Pfam" id="PF03062">
    <property type="entry name" value="MBOAT"/>
    <property type="match status" value="1"/>
</dbReference>
<sequence length="513" mass="58153">MHSNSQVDPSNSMLFNSFIFLGVFLPVTLITWFLLKRLCGIRVALAGLISASFVFYATWKVSFLFVLLGSISVNFWLAQQILTSRTQSQFSDAKSWLIAGLAFNLLVLFYFKYAHFVASNIYGLFDLAAPFPPILLPLAISFVTFQKIAYLVDCYKGEVRNHDLLDYLFFVSFFPQLIAGPIVHHRPLISQVSTLDNPLLLDSRAFSAGMAFFTIGLFKKVVLADSLAVFASSAFQLSTEAALTMTQAWQGMFAYSLQLYFDFSGYSDMAIGLALLFGFKLPINFLSPYKADSIIEFWRRWHMTLSNFLRDYLYIPLGGNRHGNFAKYRNLFLTMLLAGLWHGAAWTFVLWGMLHGLLLLANHAWRKLLPNPPPLLKPFFICCTFIFVCLAWVLFRATDLTSALHFYVALFDRSSFASLPIINTTNLIELGELFVATRPETGWHWIACGIFTVMFLPNTANLLAYDPTPNQTYQLKASLGYQLLIGALSGLCLWFAIKWIAVRPATEFLYFNF</sequence>
<evidence type="ECO:0000313" key="16">
    <source>
        <dbReference type="Proteomes" id="UP001589844"/>
    </source>
</evidence>
<protein>
    <recommendedName>
        <fullName evidence="4">Probable alginate O-acetylase AlgI</fullName>
    </recommendedName>
    <alternativeName>
        <fullName evidence="12">Alginate biosynthesis protein AlgI</fullName>
    </alternativeName>
</protein>